<keyword evidence="1" id="KW-0175">Coiled coil</keyword>
<dbReference type="EMBL" id="UOFY01000052">
    <property type="protein sequence ID" value="VAX10535.1"/>
    <property type="molecule type" value="Genomic_DNA"/>
</dbReference>
<reference evidence="2" key="1">
    <citation type="submission" date="2018-06" db="EMBL/GenBank/DDBJ databases">
        <authorList>
            <person name="Zhirakovskaya E."/>
        </authorList>
    </citation>
    <scope>NUCLEOTIDE SEQUENCE</scope>
</reference>
<accession>A0A3B1BVV6</accession>
<gene>
    <name evidence="2" type="ORF">MNBD_GAMMA25-270</name>
</gene>
<protein>
    <submittedName>
        <fullName evidence="2">Uncharacterized protein</fullName>
    </submittedName>
</protein>
<name>A0A3B1BVV6_9ZZZZ</name>
<organism evidence="2">
    <name type="scientific">hydrothermal vent metagenome</name>
    <dbReference type="NCBI Taxonomy" id="652676"/>
    <lineage>
        <taxon>unclassified sequences</taxon>
        <taxon>metagenomes</taxon>
        <taxon>ecological metagenomes</taxon>
    </lineage>
</organism>
<proteinExistence type="predicted"/>
<evidence type="ECO:0000313" key="2">
    <source>
        <dbReference type="EMBL" id="VAX10535.1"/>
    </source>
</evidence>
<dbReference type="AlphaFoldDB" id="A0A3B1BVV6"/>
<evidence type="ECO:0000256" key="1">
    <source>
        <dbReference type="SAM" id="Coils"/>
    </source>
</evidence>
<sequence length="206" mass="24015">MKITSFIIFCTCLIVTGNVAAEARRDAGAADPMRKMQYMLRQLSQEKSKLEAENGKFKIDLKTEAEEKEKLQAKLEKLNKKLDKSKDNNLKLVSRVKQDNERMKEMIARYRETVNKLQTANRDNQLLVNAVSERNQWIDQCQSKNSGMYTINIELMQRYRNKDFSDDALEKEAFTGLVAVELENQEQEYKFRLSDLQTPKFVSETN</sequence>
<feature type="coiled-coil region" evidence="1">
    <location>
        <begin position="33"/>
        <end position="123"/>
    </location>
</feature>